<dbReference type="CDD" id="cd09176">
    <property type="entry name" value="PLDc_unchar6"/>
    <property type="match status" value="1"/>
</dbReference>
<sequence>MISPEQRSMLTDALTPPNEYRFDSGVATTYSLDLITLLTLPLHLARADLEEISPDRPDPLPVLEALRRMGDRLTVFCQRGRLQIPRKANALLGLLEGMVHEAHAPHGGAFHPKVWLLRFVPRDASREGPAMLRLLVLTRNLTDDRSWDLSLRLEGVPGKRKLDENKPLARFIERVREMSTRDVSAARSEQIEQLCADAHRMEWEFPGQFECVRFHALGIERRATSWLPVPESDSRWDELSVVSPFVTPDALRDLAALAKEPLFLVSRGEELDKLASPAGFSSVYVLSDQAASGDLEDDDGPQRQRGLHAKVYIGRRAWYTHLFVGSANATAPALVDGSNVEFMVELIGRASKVGTPGDWADNEGLGPLLVPYVRSEPADPATIEDERKLEKLREALAWADLSLHCEKCEEGWAVDLHGLDGVPCGGVTARTWLVTQDEERAVLIGDAHSSDSSYARVRLGVFAPQHVTSFTGFALELGDAKLSFALQLPRHGGPEDRDLEILRAAIRNREGLIRYLLLLLGDWIGDDGNGQGGGPLLGDGLGPSQDEIPLFEMLARAFAREPERLAHVRELVNRLREETTERDPILTNDFLAIWSVFEAALTIKDGK</sequence>
<dbReference type="InterPro" id="IPR059166">
    <property type="entry name" value="PLD-like_cat"/>
</dbReference>
<reference evidence="1 2" key="1">
    <citation type="submission" date="2020-04" db="EMBL/GenBank/DDBJ databases">
        <authorList>
            <person name="De Canck E."/>
        </authorList>
    </citation>
    <scope>NUCLEOTIDE SEQUENCE [LARGE SCALE GENOMIC DNA]</scope>
    <source>
        <strain evidence="1 2">LMG 22037</strain>
    </source>
</reference>
<name>A0A6J5B9V8_9BURK</name>
<accession>A0A6J5B9V8</accession>
<protein>
    <recommendedName>
        <fullName evidence="3">PLD phosphodiesterase domain-containing protein</fullName>
    </recommendedName>
</protein>
<dbReference type="Proteomes" id="UP000494249">
    <property type="component" value="Unassembled WGS sequence"/>
</dbReference>
<evidence type="ECO:0000313" key="1">
    <source>
        <dbReference type="EMBL" id="CAB3695871.1"/>
    </source>
</evidence>
<proteinExistence type="predicted"/>
<evidence type="ECO:0000313" key="2">
    <source>
        <dbReference type="Proteomes" id="UP000494249"/>
    </source>
</evidence>
<dbReference type="EMBL" id="CADIKB010000014">
    <property type="protein sequence ID" value="CAB3695871.1"/>
    <property type="molecule type" value="Genomic_DNA"/>
</dbReference>
<dbReference type="RefSeq" id="WP_035481962.1">
    <property type="nucleotide sequence ID" value="NZ_CADFGL010000014.1"/>
</dbReference>
<dbReference type="Gene3D" id="3.30.870.10">
    <property type="entry name" value="Endonuclease Chain A"/>
    <property type="match status" value="1"/>
</dbReference>
<dbReference type="AlphaFoldDB" id="A0A6J5B9V8"/>
<organism evidence="1 2">
    <name type="scientific">Paraburkholderia phenoliruptrix</name>
    <dbReference type="NCBI Taxonomy" id="252970"/>
    <lineage>
        <taxon>Bacteria</taxon>
        <taxon>Pseudomonadati</taxon>
        <taxon>Pseudomonadota</taxon>
        <taxon>Betaproteobacteria</taxon>
        <taxon>Burkholderiales</taxon>
        <taxon>Burkholderiaceae</taxon>
        <taxon>Paraburkholderia</taxon>
    </lineage>
</organism>
<evidence type="ECO:0008006" key="3">
    <source>
        <dbReference type="Google" id="ProtNLM"/>
    </source>
</evidence>
<gene>
    <name evidence="1" type="ORF">LMG22037_03225</name>
</gene>